<evidence type="ECO:0000256" key="5">
    <source>
        <dbReference type="ARBA" id="ARBA00022692"/>
    </source>
</evidence>
<comment type="caution">
    <text evidence="10">The sequence shown here is derived from an EMBL/GenBank/DDBJ whole genome shotgun (WGS) entry which is preliminary data.</text>
</comment>
<dbReference type="AlphaFoldDB" id="A0AAD8J3Q9"/>
<name>A0AAD8J3Q9_9APIA</name>
<feature type="domain" description="Casparian strip membrane protein" evidence="9">
    <location>
        <begin position="18"/>
        <end position="161"/>
    </location>
</feature>
<evidence type="ECO:0000256" key="3">
    <source>
        <dbReference type="ARBA" id="ARBA00011489"/>
    </source>
</evidence>
<dbReference type="PANTHER" id="PTHR33573:SF40">
    <property type="entry name" value="CASP-LIKE PROTEIN 4D2"/>
    <property type="match status" value="1"/>
</dbReference>
<dbReference type="GO" id="GO:0005886">
    <property type="term" value="C:plasma membrane"/>
    <property type="evidence" value="ECO:0007669"/>
    <property type="project" value="UniProtKB-SubCell"/>
</dbReference>
<comment type="caution">
    <text evidence="8">Lacks conserved residue(s) required for the propagation of feature annotation.</text>
</comment>
<evidence type="ECO:0000256" key="4">
    <source>
        <dbReference type="ARBA" id="ARBA00022475"/>
    </source>
</evidence>
<keyword evidence="6 8" id="KW-1133">Transmembrane helix</keyword>
<evidence type="ECO:0000259" key="9">
    <source>
        <dbReference type="Pfam" id="PF04535"/>
    </source>
</evidence>
<comment type="subcellular location">
    <subcellularLocation>
        <location evidence="1 8">Cell membrane</location>
        <topology evidence="1 8">Multi-pass membrane protein</topology>
    </subcellularLocation>
</comment>
<dbReference type="Proteomes" id="UP001237642">
    <property type="component" value="Unassembled WGS sequence"/>
</dbReference>
<keyword evidence="7 8" id="KW-0472">Membrane</keyword>
<proteinExistence type="inferred from homology"/>
<comment type="subunit">
    <text evidence="3 8">Homodimer and heterodimers.</text>
</comment>
<gene>
    <name evidence="10" type="ORF">POM88_006132</name>
</gene>
<feature type="transmembrane region" description="Helical" evidence="8">
    <location>
        <begin position="150"/>
        <end position="173"/>
    </location>
</feature>
<feature type="transmembrane region" description="Helical" evidence="8">
    <location>
        <begin position="63"/>
        <end position="87"/>
    </location>
</feature>
<evidence type="ECO:0000256" key="8">
    <source>
        <dbReference type="RuleBase" id="RU361233"/>
    </source>
</evidence>
<reference evidence="10" key="2">
    <citation type="submission" date="2023-05" db="EMBL/GenBank/DDBJ databases">
        <authorList>
            <person name="Schelkunov M.I."/>
        </authorList>
    </citation>
    <scope>NUCLEOTIDE SEQUENCE</scope>
    <source>
        <strain evidence="10">Hsosn_3</strain>
        <tissue evidence="10">Leaf</tissue>
    </source>
</reference>
<keyword evidence="5 8" id="KW-0812">Transmembrane</keyword>
<feature type="transmembrane region" description="Helical" evidence="8">
    <location>
        <begin position="20"/>
        <end position="42"/>
    </location>
</feature>
<dbReference type="Pfam" id="PF04535">
    <property type="entry name" value="CASP_dom"/>
    <property type="match status" value="1"/>
</dbReference>
<dbReference type="PANTHER" id="PTHR33573">
    <property type="entry name" value="CASP-LIKE PROTEIN 4A4"/>
    <property type="match status" value="1"/>
</dbReference>
<evidence type="ECO:0000256" key="2">
    <source>
        <dbReference type="ARBA" id="ARBA00007651"/>
    </source>
</evidence>
<evidence type="ECO:0000256" key="1">
    <source>
        <dbReference type="ARBA" id="ARBA00004651"/>
    </source>
</evidence>
<evidence type="ECO:0000313" key="11">
    <source>
        <dbReference type="Proteomes" id="UP001237642"/>
    </source>
</evidence>
<sequence>MTETPSSTMPPPSTAVVWRSVGLVLRVLTVISLVVSLIILTTNTTTVSSNFGQIKIRFQDIKAYRYVLATIVIGLVYGFLQTAFAIYHVTTGNRINGGDALYFFDFYGDKLISYLLATGTGAGFGVSVDLKDANSGTVSGLDKFFNKGNAASAILLFAFIFTAISSILSSLSLPKRA</sequence>
<evidence type="ECO:0000256" key="7">
    <source>
        <dbReference type="ARBA" id="ARBA00023136"/>
    </source>
</evidence>
<dbReference type="EMBL" id="JAUIZM010000002">
    <property type="protein sequence ID" value="KAK1396269.1"/>
    <property type="molecule type" value="Genomic_DNA"/>
</dbReference>
<evidence type="ECO:0000256" key="6">
    <source>
        <dbReference type="ARBA" id="ARBA00022989"/>
    </source>
</evidence>
<accession>A0AAD8J3Q9</accession>
<keyword evidence="11" id="KW-1185">Reference proteome</keyword>
<evidence type="ECO:0000313" key="10">
    <source>
        <dbReference type="EMBL" id="KAK1396269.1"/>
    </source>
</evidence>
<protein>
    <recommendedName>
        <fullName evidence="8">CASP-like protein</fullName>
    </recommendedName>
</protein>
<dbReference type="InterPro" id="IPR006702">
    <property type="entry name" value="CASP_dom"/>
</dbReference>
<comment type="similarity">
    <text evidence="2 8">Belongs to the Casparian strip membrane proteins (CASP) family.</text>
</comment>
<keyword evidence="4 8" id="KW-1003">Cell membrane</keyword>
<reference evidence="10" key="1">
    <citation type="submission" date="2023-02" db="EMBL/GenBank/DDBJ databases">
        <title>Genome of toxic invasive species Heracleum sosnowskyi carries increased number of genes despite the absence of recent whole-genome duplications.</title>
        <authorList>
            <person name="Schelkunov M."/>
            <person name="Shtratnikova V."/>
            <person name="Makarenko M."/>
            <person name="Klepikova A."/>
            <person name="Omelchenko D."/>
            <person name="Novikova G."/>
            <person name="Obukhova E."/>
            <person name="Bogdanov V."/>
            <person name="Penin A."/>
            <person name="Logacheva M."/>
        </authorList>
    </citation>
    <scope>NUCLEOTIDE SEQUENCE</scope>
    <source>
        <strain evidence="10">Hsosn_3</strain>
        <tissue evidence="10">Leaf</tissue>
    </source>
</reference>
<organism evidence="10 11">
    <name type="scientific">Heracleum sosnowskyi</name>
    <dbReference type="NCBI Taxonomy" id="360622"/>
    <lineage>
        <taxon>Eukaryota</taxon>
        <taxon>Viridiplantae</taxon>
        <taxon>Streptophyta</taxon>
        <taxon>Embryophyta</taxon>
        <taxon>Tracheophyta</taxon>
        <taxon>Spermatophyta</taxon>
        <taxon>Magnoliopsida</taxon>
        <taxon>eudicotyledons</taxon>
        <taxon>Gunneridae</taxon>
        <taxon>Pentapetalae</taxon>
        <taxon>asterids</taxon>
        <taxon>campanulids</taxon>
        <taxon>Apiales</taxon>
        <taxon>Apiaceae</taxon>
        <taxon>Apioideae</taxon>
        <taxon>apioid superclade</taxon>
        <taxon>Tordylieae</taxon>
        <taxon>Tordyliinae</taxon>
        <taxon>Heracleum</taxon>
    </lineage>
</organism>